<gene>
    <name evidence="1" type="ORF">HCN44_006047</name>
</gene>
<comment type="caution">
    <text evidence="1">The sequence shown here is derived from an EMBL/GenBank/DDBJ whole genome shotgun (WGS) entry which is preliminary data.</text>
</comment>
<dbReference type="InterPro" id="IPR032675">
    <property type="entry name" value="LRR_dom_sf"/>
</dbReference>
<name>A0A834Y3Q9_APHGI</name>
<dbReference type="InterPro" id="IPR006553">
    <property type="entry name" value="Leu-rich_rpt_Cys-con_subtyp"/>
</dbReference>
<dbReference type="PANTHER" id="PTHR13318">
    <property type="entry name" value="PARTNER OF PAIRED, ISOFORM B-RELATED"/>
    <property type="match status" value="1"/>
</dbReference>
<dbReference type="Proteomes" id="UP000639338">
    <property type="component" value="Unassembled WGS sequence"/>
</dbReference>
<sequence>MSEKRLSVEKKVRVDNVINESSSETSSTDLINTLPSECLAKIFMCLDVFDRMEIRKNFPTQVLNTLPEGVDEITLSTFPVCPFDCNLEKFHGLRILNLENYSLNKNTMQEIAKKTTIVKLSLDSCHIENEDAALISDPINLETLHLSGSCVSEECVIRTVKNCKTIRTLKTLKKFHGLRILHLEKCLLKKNTMQEIAQKTTIVKLSLDSCRIENEDAALISNPINLETLHLRGSCVSEECVIRTVKNCKTIKSLMVDCDLSLFAFGQISQLNTLKCLNVHHVDNLSVIRILSSLKNLTELHMNYCKSISNVVLQDIGRLRGLECLVLSHSYGNNNVDDDVIISISNNCNKLKRFELSNCKDATASALRQLAKLKNLEVLSLEMVKNFDDDVFIDIVSECKNLNSLKIDTCFKLTDIGLKNIAKLENLETLHLVMIGNTHISDAILNGVYKLKSLFSVAAVGFTVEGLKMLFKNCSNLQDFASSCGPINDDEVLSCAVEETCRRTNNTLLTINIKDSKILEQSYEKFKHTASLSPLLKFAGQNL</sequence>
<dbReference type="SMART" id="SM00367">
    <property type="entry name" value="LRR_CC"/>
    <property type="match status" value="5"/>
</dbReference>
<proteinExistence type="predicted"/>
<dbReference type="AlphaFoldDB" id="A0A834Y3Q9"/>
<dbReference type="OrthoDB" id="10257471at2759"/>
<reference evidence="1 2" key="1">
    <citation type="submission" date="2020-08" db="EMBL/GenBank/DDBJ databases">
        <title>Aphidius gifuensis genome sequencing and assembly.</title>
        <authorList>
            <person name="Du Z."/>
        </authorList>
    </citation>
    <scope>NUCLEOTIDE SEQUENCE [LARGE SCALE GENOMIC DNA]</scope>
    <source>
        <strain evidence="1">YNYX2018</strain>
        <tissue evidence="1">Adults</tissue>
    </source>
</reference>
<evidence type="ECO:0000313" key="2">
    <source>
        <dbReference type="Proteomes" id="UP000639338"/>
    </source>
</evidence>
<dbReference type="GO" id="GO:0019005">
    <property type="term" value="C:SCF ubiquitin ligase complex"/>
    <property type="evidence" value="ECO:0007669"/>
    <property type="project" value="TreeGrafter"/>
</dbReference>
<organism evidence="1 2">
    <name type="scientific">Aphidius gifuensis</name>
    <name type="common">Parasitoid wasp</name>
    <dbReference type="NCBI Taxonomy" id="684658"/>
    <lineage>
        <taxon>Eukaryota</taxon>
        <taxon>Metazoa</taxon>
        <taxon>Ecdysozoa</taxon>
        <taxon>Arthropoda</taxon>
        <taxon>Hexapoda</taxon>
        <taxon>Insecta</taxon>
        <taxon>Pterygota</taxon>
        <taxon>Neoptera</taxon>
        <taxon>Endopterygota</taxon>
        <taxon>Hymenoptera</taxon>
        <taxon>Apocrita</taxon>
        <taxon>Ichneumonoidea</taxon>
        <taxon>Braconidae</taxon>
        <taxon>Aphidiinae</taxon>
        <taxon>Aphidius</taxon>
    </lineage>
</organism>
<dbReference type="EMBL" id="JACMRX010000001">
    <property type="protein sequence ID" value="KAF7997476.1"/>
    <property type="molecule type" value="Genomic_DNA"/>
</dbReference>
<dbReference type="Gene3D" id="3.80.10.10">
    <property type="entry name" value="Ribonuclease Inhibitor"/>
    <property type="match status" value="3"/>
</dbReference>
<dbReference type="GO" id="GO:0031146">
    <property type="term" value="P:SCF-dependent proteasomal ubiquitin-dependent protein catabolic process"/>
    <property type="evidence" value="ECO:0007669"/>
    <property type="project" value="TreeGrafter"/>
</dbReference>
<dbReference type="SUPFAM" id="SSF52047">
    <property type="entry name" value="RNI-like"/>
    <property type="match status" value="1"/>
</dbReference>
<keyword evidence="2" id="KW-1185">Reference proteome</keyword>
<accession>A0A834Y3Q9</accession>
<protein>
    <submittedName>
        <fullName evidence="1">Uncharacterized protein</fullName>
    </submittedName>
</protein>
<evidence type="ECO:0000313" key="1">
    <source>
        <dbReference type="EMBL" id="KAF7997476.1"/>
    </source>
</evidence>